<protein>
    <submittedName>
        <fullName evidence="2">NADH dehydrogenase</fullName>
    </submittedName>
</protein>
<dbReference type="EMBL" id="LNZH02000198">
    <property type="protein sequence ID" value="OCB86816.1"/>
    <property type="molecule type" value="Genomic_DNA"/>
</dbReference>
<accession>A0A9Q5HVK3</accession>
<reference evidence="2" key="1">
    <citation type="submission" date="2016-06" db="EMBL/GenBank/DDBJ databases">
        <title>Draft Genome sequence of the fungus Inonotus baumii.</title>
        <authorList>
            <person name="Zhu H."/>
            <person name="Lin W."/>
        </authorList>
    </citation>
    <scope>NUCLEOTIDE SEQUENCE</scope>
    <source>
        <strain evidence="2">821</strain>
    </source>
</reference>
<feature type="region of interest" description="Disordered" evidence="1">
    <location>
        <begin position="206"/>
        <end position="234"/>
    </location>
</feature>
<evidence type="ECO:0000256" key="1">
    <source>
        <dbReference type="SAM" id="MobiDB-lite"/>
    </source>
</evidence>
<feature type="region of interest" description="Disordered" evidence="1">
    <location>
        <begin position="268"/>
        <end position="290"/>
    </location>
</feature>
<evidence type="ECO:0000313" key="3">
    <source>
        <dbReference type="Proteomes" id="UP000757232"/>
    </source>
</evidence>
<dbReference type="OrthoDB" id="10261524at2759"/>
<dbReference type="PANTHER" id="PTHR37325">
    <property type="entry name" value="OXIDOREDUCTASE 21 KDA SUBUNIT, PUTATIVE (AFU_ORTHOLOGUE AFUA_4G05910)-RELATED"/>
    <property type="match status" value="1"/>
</dbReference>
<proteinExistence type="predicted"/>
<dbReference type="InterPro" id="IPR016813">
    <property type="entry name" value="NADH_Ub_cplx-1_21kDa"/>
</dbReference>
<dbReference type="PANTHER" id="PTHR37325:SF1">
    <property type="entry name" value="OXIDOREDUCTASE 21 KDA SUBUNIT, PUTATIVE (AFU_ORTHOLOGUE AFUA_4G05910)-RELATED"/>
    <property type="match status" value="1"/>
</dbReference>
<evidence type="ECO:0000313" key="2">
    <source>
        <dbReference type="EMBL" id="OCB86816.1"/>
    </source>
</evidence>
<keyword evidence="3" id="KW-1185">Reference proteome</keyword>
<organism evidence="2 3">
    <name type="scientific">Sanghuangporus baumii</name>
    <name type="common">Phellinus baumii</name>
    <dbReference type="NCBI Taxonomy" id="108892"/>
    <lineage>
        <taxon>Eukaryota</taxon>
        <taxon>Fungi</taxon>
        <taxon>Dikarya</taxon>
        <taxon>Basidiomycota</taxon>
        <taxon>Agaricomycotina</taxon>
        <taxon>Agaricomycetes</taxon>
        <taxon>Hymenochaetales</taxon>
        <taxon>Hymenochaetaceae</taxon>
        <taxon>Sanghuangporus</taxon>
    </lineage>
</organism>
<gene>
    <name evidence="2" type="ORF">A7U60_g5989</name>
</gene>
<name>A0A9Q5HVK3_SANBA</name>
<comment type="caution">
    <text evidence="2">The sequence shown here is derived from an EMBL/GenBank/DDBJ whole genome shotgun (WGS) entry which is preliminary data.</text>
</comment>
<dbReference type="Proteomes" id="UP000757232">
    <property type="component" value="Unassembled WGS sequence"/>
</dbReference>
<sequence length="348" mass="39236">MWCVRTNKHDSRKIVKKSYVWELQECLREKVDQRCAVYTVYDSHGKPYIVVDAPYPSAPGRPVARFIYNNGTNHNEIAKSVHKLVSKYPGTFLPSIYGVDIHPGTYVNRLWLSDIDIGTASVLQNQKGLEGHDDSDFCSDSMRYTCLFRLTRRQIPPTPEPCSLYPTMATKKVADHTLYHLSPKGFWKRFRDVTVVNPEISSGLPLPTLNRYPQPGSRPEKYATPATKASDPAQNPYWKRDVRRAYPQLSVVTQEELATFLLRKPEQPAVAAPTEGQQQPADGASVPATRAPPVDLTAAIATITSARNVYSESHLPPTLPVPHKRWKPQLVENAPHDPHSYFPMLLVK</sequence>
<dbReference type="CDD" id="cd22849">
    <property type="entry name" value="NuzM"/>
    <property type="match status" value="1"/>
</dbReference>
<dbReference type="AlphaFoldDB" id="A0A9Q5HVK3"/>